<comment type="caution">
    <text evidence="1">The sequence shown here is derived from an EMBL/GenBank/DDBJ whole genome shotgun (WGS) entry which is preliminary data.</text>
</comment>
<dbReference type="AlphaFoldDB" id="A0A0L0MZJ9"/>
<sequence>MAGNCGCSGSASSCNCGSGLLDAEEQKKEKKKEKEKEKNHTWNYTDRYLLAFDVVRLPHLMRRWGRWTPRCDDPWMSGEEHDGWDGVGTALGHDTGVC</sequence>
<accession>A0A0L0MZJ9</accession>
<gene>
    <name evidence="1" type="ORF">TOPH_08416</name>
</gene>
<dbReference type="Proteomes" id="UP000036947">
    <property type="component" value="Unassembled WGS sequence"/>
</dbReference>
<evidence type="ECO:0000313" key="1">
    <source>
        <dbReference type="EMBL" id="KND86930.1"/>
    </source>
</evidence>
<protein>
    <submittedName>
        <fullName evidence="1">Uncharacterized protein</fullName>
    </submittedName>
</protein>
<keyword evidence="2" id="KW-1185">Reference proteome</keyword>
<dbReference type="EMBL" id="LFRF01000045">
    <property type="protein sequence ID" value="KND86930.1"/>
    <property type="molecule type" value="Genomic_DNA"/>
</dbReference>
<evidence type="ECO:0000313" key="2">
    <source>
        <dbReference type="Proteomes" id="UP000036947"/>
    </source>
</evidence>
<organism evidence="1 2">
    <name type="scientific">Tolypocladium ophioglossoides (strain CBS 100239)</name>
    <name type="common">Snaketongue truffleclub</name>
    <name type="synonym">Elaphocordyceps ophioglossoides</name>
    <dbReference type="NCBI Taxonomy" id="1163406"/>
    <lineage>
        <taxon>Eukaryota</taxon>
        <taxon>Fungi</taxon>
        <taxon>Dikarya</taxon>
        <taxon>Ascomycota</taxon>
        <taxon>Pezizomycotina</taxon>
        <taxon>Sordariomycetes</taxon>
        <taxon>Hypocreomycetidae</taxon>
        <taxon>Hypocreales</taxon>
        <taxon>Ophiocordycipitaceae</taxon>
        <taxon>Tolypocladium</taxon>
    </lineage>
</organism>
<proteinExistence type="predicted"/>
<name>A0A0L0MZJ9_TOLOC</name>
<reference evidence="1 2" key="1">
    <citation type="journal article" date="2015" name="BMC Genomics">
        <title>The genome of the truffle-parasite Tolypocladium ophioglossoides and the evolution of antifungal peptaibiotics.</title>
        <authorList>
            <person name="Quandt C.A."/>
            <person name="Bushley K.E."/>
            <person name="Spatafora J.W."/>
        </authorList>
    </citation>
    <scope>NUCLEOTIDE SEQUENCE [LARGE SCALE GENOMIC DNA]</scope>
    <source>
        <strain evidence="1 2">CBS 100239</strain>
    </source>
</reference>